<evidence type="ECO:0000313" key="2">
    <source>
        <dbReference type="EMBL" id="KAH0759508.1"/>
    </source>
</evidence>
<protein>
    <submittedName>
        <fullName evidence="2">Uncharacterized protein</fullName>
    </submittedName>
</protein>
<keyword evidence="1" id="KW-0812">Transmembrane</keyword>
<gene>
    <name evidence="2" type="ORF">KY290_023001</name>
</gene>
<accession>A0ABQ7V721</accession>
<dbReference type="PANTHER" id="PTHR31881">
    <property type="match status" value="1"/>
</dbReference>
<evidence type="ECO:0000313" key="3">
    <source>
        <dbReference type="Proteomes" id="UP000826656"/>
    </source>
</evidence>
<evidence type="ECO:0000256" key="1">
    <source>
        <dbReference type="SAM" id="Phobius"/>
    </source>
</evidence>
<dbReference type="InterPro" id="IPR006747">
    <property type="entry name" value="DUF599"/>
</dbReference>
<dbReference type="PANTHER" id="PTHR31881:SF11">
    <property type="entry name" value="PROTEIN, PUTATIVE-RELATED"/>
    <property type="match status" value="1"/>
</dbReference>
<feature type="transmembrane region" description="Helical" evidence="1">
    <location>
        <begin position="6"/>
        <end position="27"/>
    </location>
</feature>
<keyword evidence="3" id="KW-1185">Reference proteome</keyword>
<dbReference type="EMBL" id="JAIVGD010000015">
    <property type="protein sequence ID" value="KAH0759508.1"/>
    <property type="molecule type" value="Genomic_DNA"/>
</dbReference>
<dbReference type="Proteomes" id="UP000826656">
    <property type="component" value="Unassembled WGS sequence"/>
</dbReference>
<sequence>MASDAISYLDTILVPLSLFITIGYHAYLWHHLKHKPSHTTIGMNMLKRRSWLRELNQARVESGFLVYDALDHNFV</sequence>
<reference evidence="2 3" key="1">
    <citation type="journal article" date="2021" name="bioRxiv">
        <title>Chromosome-scale and haplotype-resolved genome assembly of a tetraploid potato cultivar.</title>
        <authorList>
            <person name="Sun H."/>
            <person name="Jiao W.-B."/>
            <person name="Krause K."/>
            <person name="Campoy J.A."/>
            <person name="Goel M."/>
            <person name="Folz-Donahue K."/>
            <person name="Kukat C."/>
            <person name="Huettel B."/>
            <person name="Schneeberger K."/>
        </authorList>
    </citation>
    <scope>NUCLEOTIDE SEQUENCE [LARGE SCALE GENOMIC DNA]</scope>
    <source>
        <strain evidence="2">SolTubOtavaFocal</strain>
        <tissue evidence="2">Leaves</tissue>
    </source>
</reference>
<name>A0ABQ7V721_SOLTU</name>
<proteinExistence type="predicted"/>
<keyword evidence="1" id="KW-0472">Membrane</keyword>
<keyword evidence="1" id="KW-1133">Transmembrane helix</keyword>
<organism evidence="2 3">
    <name type="scientific">Solanum tuberosum</name>
    <name type="common">Potato</name>
    <dbReference type="NCBI Taxonomy" id="4113"/>
    <lineage>
        <taxon>Eukaryota</taxon>
        <taxon>Viridiplantae</taxon>
        <taxon>Streptophyta</taxon>
        <taxon>Embryophyta</taxon>
        <taxon>Tracheophyta</taxon>
        <taxon>Spermatophyta</taxon>
        <taxon>Magnoliopsida</taxon>
        <taxon>eudicotyledons</taxon>
        <taxon>Gunneridae</taxon>
        <taxon>Pentapetalae</taxon>
        <taxon>asterids</taxon>
        <taxon>lamiids</taxon>
        <taxon>Solanales</taxon>
        <taxon>Solanaceae</taxon>
        <taxon>Solanoideae</taxon>
        <taxon>Solaneae</taxon>
        <taxon>Solanum</taxon>
    </lineage>
</organism>
<comment type="caution">
    <text evidence="2">The sequence shown here is derived from an EMBL/GenBank/DDBJ whole genome shotgun (WGS) entry which is preliminary data.</text>
</comment>
<dbReference type="Pfam" id="PF04654">
    <property type="entry name" value="DUF599"/>
    <property type="match status" value="1"/>
</dbReference>